<dbReference type="AlphaFoldDB" id="A0AAW8HE82"/>
<dbReference type="InterPro" id="IPR033186">
    <property type="entry name" value="HerA_C"/>
</dbReference>
<dbReference type="CDD" id="cd01127">
    <property type="entry name" value="TrwB_TraG_TraD_VirD4"/>
    <property type="match status" value="1"/>
</dbReference>
<feature type="region of interest" description="Disordered" evidence="1">
    <location>
        <begin position="426"/>
        <end position="445"/>
    </location>
</feature>
<dbReference type="InterPro" id="IPR051162">
    <property type="entry name" value="T4SS_component"/>
</dbReference>
<protein>
    <submittedName>
        <fullName evidence="3">DUF853 domain-containing protein</fullName>
    </submittedName>
</protein>
<feature type="compositionally biased region" description="Low complexity" evidence="1">
    <location>
        <begin position="426"/>
        <end position="438"/>
    </location>
</feature>
<accession>A0AAW8HE82</accession>
<dbReference type="Proteomes" id="UP001225042">
    <property type="component" value="Unassembled WGS sequence"/>
</dbReference>
<comment type="caution">
    <text evidence="3">The sequence shown here is derived from an EMBL/GenBank/DDBJ whole genome shotgun (WGS) entry which is preliminary data.</text>
</comment>
<organism evidence="3 4">
    <name type="scientific">Enterobacter soli</name>
    <dbReference type="NCBI Taxonomy" id="885040"/>
    <lineage>
        <taxon>Bacteria</taxon>
        <taxon>Pseudomonadati</taxon>
        <taxon>Pseudomonadota</taxon>
        <taxon>Gammaproteobacteria</taxon>
        <taxon>Enterobacterales</taxon>
        <taxon>Enterobacteriaceae</taxon>
        <taxon>Enterobacter</taxon>
    </lineage>
</organism>
<proteinExistence type="predicted"/>
<evidence type="ECO:0000313" key="4">
    <source>
        <dbReference type="Proteomes" id="UP001225042"/>
    </source>
</evidence>
<reference evidence="3 4" key="1">
    <citation type="submission" date="2023-08" db="EMBL/GenBank/DDBJ databases">
        <authorList>
            <person name="Dale J."/>
        </authorList>
    </citation>
    <scope>NUCLEOTIDE SEQUENCE [LARGE SCALE GENOMIC DNA]</scope>
    <source>
        <strain evidence="3 4">2023EL-00788</strain>
    </source>
</reference>
<dbReference type="PANTHER" id="PTHR30121">
    <property type="entry name" value="UNCHARACTERIZED PROTEIN YJGR-RELATED"/>
    <property type="match status" value="1"/>
</dbReference>
<dbReference type="Pfam" id="PF05872">
    <property type="entry name" value="HerA_C"/>
    <property type="match status" value="1"/>
</dbReference>
<evidence type="ECO:0000313" key="3">
    <source>
        <dbReference type="EMBL" id="MDQ2258713.1"/>
    </source>
</evidence>
<dbReference type="PANTHER" id="PTHR30121:SF6">
    <property type="entry name" value="SLR6007 PROTEIN"/>
    <property type="match status" value="1"/>
</dbReference>
<dbReference type="EMBL" id="JAVDKS010000011">
    <property type="protein sequence ID" value="MDQ2258713.1"/>
    <property type="molecule type" value="Genomic_DNA"/>
</dbReference>
<dbReference type="RefSeq" id="WP_217188221.1">
    <property type="nucleotide sequence ID" value="NZ_CP143717.1"/>
</dbReference>
<evidence type="ECO:0000256" key="1">
    <source>
        <dbReference type="SAM" id="MobiDB-lite"/>
    </source>
</evidence>
<feature type="domain" description="Helicase HerA-like C-terminal" evidence="2">
    <location>
        <begin position="6"/>
        <end position="501"/>
    </location>
</feature>
<keyword evidence="4" id="KW-1185">Reference proteome</keyword>
<evidence type="ECO:0000259" key="2">
    <source>
        <dbReference type="Pfam" id="PF05872"/>
    </source>
</evidence>
<gene>
    <name evidence="3" type="ORF">RBJ67_21520</name>
</gene>
<name>A0AAW8HE82_9ENTR</name>
<sequence>MSTPLLIARTLDNELFLLPAMANRHGLITGATGTGKTVTLQKLAESLSDIGVPVFMADVKGDLTGVAQEGTASEKLIERLKNIGITDWEPHKNPVVVWDIFGEKGHPVRATVSDLGPLLLARLLNLNDVQSGVLNIIFRIADDQGLLLLDFKDLRAITQYIGDNAKSFQNQYGNISSASVGAIQRGLLTLEQQGAEHFFGEPMLDIKDWMRTDSNGKGIINILSSEKLYQMPKLYAASLLWMLSELYEQLPEAGDLDKPKLVFFFDEAHLLFNDAPQVLLDKIEQVIRLIRSKGVGVWFVSQNPSDIPDNVLGQLGNRVQHALRAFTPKDQKAVKAAAQTMRANPAFDTEAAIQALGTGEALISFLDAKGSPSVVERAMVIAPCSRMGPVTDDERNGLINNSPVYGKYEDEVDRESAFEMLQKGVQATTQAQNAPTTTSGQPSAVDDGILGGLKDILFGSTGPRGGKRDGVVQTMAKSAARQVTNQIVRGMLGSLLGGRRR</sequence>